<evidence type="ECO:0000313" key="7">
    <source>
        <dbReference type="EMBL" id="KAG9194148.1"/>
    </source>
</evidence>
<evidence type="ECO:0000256" key="2">
    <source>
        <dbReference type="ARBA" id="ARBA00023155"/>
    </source>
</evidence>
<dbReference type="GO" id="GO:0006357">
    <property type="term" value="P:regulation of transcription by RNA polymerase II"/>
    <property type="evidence" value="ECO:0007669"/>
    <property type="project" value="TreeGrafter"/>
</dbReference>
<dbReference type="GO" id="GO:0005634">
    <property type="term" value="C:nucleus"/>
    <property type="evidence" value="ECO:0007669"/>
    <property type="project" value="UniProtKB-SubCell"/>
</dbReference>
<dbReference type="SUPFAM" id="SSF46689">
    <property type="entry name" value="Homeodomain-like"/>
    <property type="match status" value="1"/>
</dbReference>
<evidence type="ECO:0000256" key="1">
    <source>
        <dbReference type="ARBA" id="ARBA00023125"/>
    </source>
</evidence>
<name>A0AAD4IG23_9PLEO</name>
<dbReference type="GO" id="GO:0030154">
    <property type="term" value="P:cell differentiation"/>
    <property type="evidence" value="ECO:0007669"/>
    <property type="project" value="TreeGrafter"/>
</dbReference>
<comment type="subcellular location">
    <subcellularLocation>
        <location evidence="3 4">Nucleus</location>
    </subcellularLocation>
</comment>
<evidence type="ECO:0000259" key="6">
    <source>
        <dbReference type="PROSITE" id="PS50071"/>
    </source>
</evidence>
<dbReference type="GO" id="GO:0000978">
    <property type="term" value="F:RNA polymerase II cis-regulatory region sequence-specific DNA binding"/>
    <property type="evidence" value="ECO:0007669"/>
    <property type="project" value="TreeGrafter"/>
</dbReference>
<dbReference type="Proteomes" id="UP001199106">
    <property type="component" value="Unassembled WGS sequence"/>
</dbReference>
<evidence type="ECO:0000256" key="5">
    <source>
        <dbReference type="SAM" id="MobiDB-lite"/>
    </source>
</evidence>
<feature type="compositionally biased region" description="Low complexity" evidence="5">
    <location>
        <begin position="1"/>
        <end position="19"/>
    </location>
</feature>
<dbReference type="InterPro" id="IPR051000">
    <property type="entry name" value="Homeobox_DNA-bind_prot"/>
</dbReference>
<feature type="region of interest" description="Disordered" evidence="5">
    <location>
        <begin position="41"/>
        <end position="69"/>
    </location>
</feature>
<dbReference type="PANTHER" id="PTHR24324">
    <property type="entry name" value="HOMEOBOX PROTEIN HHEX"/>
    <property type="match status" value="1"/>
</dbReference>
<feature type="domain" description="Homeobox" evidence="6">
    <location>
        <begin position="52"/>
        <end position="105"/>
    </location>
</feature>
<dbReference type="PROSITE" id="PS50071">
    <property type="entry name" value="HOMEOBOX_2"/>
    <property type="match status" value="1"/>
</dbReference>
<dbReference type="Pfam" id="PF00046">
    <property type="entry name" value="Homeodomain"/>
    <property type="match status" value="1"/>
</dbReference>
<dbReference type="AlphaFoldDB" id="A0AAD4IG23"/>
<keyword evidence="2 3" id="KW-0371">Homeobox</keyword>
<dbReference type="EMBL" id="JAANER010000002">
    <property type="protein sequence ID" value="KAG9194148.1"/>
    <property type="molecule type" value="Genomic_DNA"/>
</dbReference>
<feature type="region of interest" description="Disordered" evidence="5">
    <location>
        <begin position="1"/>
        <end position="22"/>
    </location>
</feature>
<dbReference type="SMART" id="SM00389">
    <property type="entry name" value="HOX"/>
    <property type="match status" value="1"/>
</dbReference>
<dbReference type="CDD" id="cd00086">
    <property type="entry name" value="homeodomain"/>
    <property type="match status" value="1"/>
</dbReference>
<organism evidence="7 8">
    <name type="scientific">Alternaria panax</name>
    <dbReference type="NCBI Taxonomy" id="48097"/>
    <lineage>
        <taxon>Eukaryota</taxon>
        <taxon>Fungi</taxon>
        <taxon>Dikarya</taxon>
        <taxon>Ascomycota</taxon>
        <taxon>Pezizomycotina</taxon>
        <taxon>Dothideomycetes</taxon>
        <taxon>Pleosporomycetidae</taxon>
        <taxon>Pleosporales</taxon>
        <taxon>Pleosporineae</taxon>
        <taxon>Pleosporaceae</taxon>
        <taxon>Alternaria</taxon>
        <taxon>Alternaria sect. Panax</taxon>
    </lineage>
</organism>
<dbReference type="InterPro" id="IPR001356">
    <property type="entry name" value="HD"/>
</dbReference>
<accession>A0AAD4IG23</accession>
<dbReference type="Gene3D" id="1.10.10.60">
    <property type="entry name" value="Homeodomain-like"/>
    <property type="match status" value="1"/>
</dbReference>
<comment type="caution">
    <text evidence="7">The sequence shown here is derived from an EMBL/GenBank/DDBJ whole genome shotgun (WGS) entry which is preliminary data.</text>
</comment>
<gene>
    <name evidence="7" type="ORF">G6011_04183</name>
</gene>
<evidence type="ECO:0000313" key="8">
    <source>
        <dbReference type="Proteomes" id="UP001199106"/>
    </source>
</evidence>
<reference evidence="7" key="1">
    <citation type="submission" date="2021-07" db="EMBL/GenBank/DDBJ databases">
        <title>Genome Resource of American Ginseng Black Spot Pathogen Alternaria panax.</title>
        <authorList>
            <person name="Qiu C."/>
            <person name="Wang W."/>
            <person name="Liu Z."/>
        </authorList>
    </citation>
    <scope>NUCLEOTIDE SEQUENCE</scope>
    <source>
        <strain evidence="7">BNCC115425</strain>
    </source>
</reference>
<keyword evidence="3 4" id="KW-0539">Nucleus</keyword>
<sequence>MSASSPLPSFSSPASSRLPTARRASCSGQLAFLVHSQETVANHMPPDVDNKALARQKRRRTSKEDEDVLKSEYLKNPKPDKAARLEIVRKVALGEKEVQIWFQSK</sequence>
<proteinExistence type="predicted"/>
<keyword evidence="1 3" id="KW-0238">DNA-binding</keyword>
<keyword evidence="8" id="KW-1185">Reference proteome</keyword>
<dbReference type="PANTHER" id="PTHR24324:SF9">
    <property type="entry name" value="HOMEOBOX DOMAIN-CONTAINING PROTEIN"/>
    <property type="match status" value="1"/>
</dbReference>
<evidence type="ECO:0000256" key="4">
    <source>
        <dbReference type="RuleBase" id="RU000682"/>
    </source>
</evidence>
<protein>
    <recommendedName>
        <fullName evidence="6">Homeobox domain-containing protein</fullName>
    </recommendedName>
</protein>
<evidence type="ECO:0000256" key="3">
    <source>
        <dbReference type="PROSITE-ProRule" id="PRU00108"/>
    </source>
</evidence>
<dbReference type="InterPro" id="IPR009057">
    <property type="entry name" value="Homeodomain-like_sf"/>
</dbReference>